<comment type="caution">
    <text evidence="1">The sequence shown here is derived from an EMBL/GenBank/DDBJ whole genome shotgun (WGS) entry which is preliminary data.</text>
</comment>
<dbReference type="EMBL" id="JBJQOH010000004">
    <property type="protein sequence ID" value="KAL3690002.1"/>
    <property type="molecule type" value="Genomic_DNA"/>
</dbReference>
<dbReference type="Proteomes" id="UP001633002">
    <property type="component" value="Unassembled WGS sequence"/>
</dbReference>
<proteinExistence type="predicted"/>
<organism evidence="1 2">
    <name type="scientific">Riccia sorocarpa</name>
    <dbReference type="NCBI Taxonomy" id="122646"/>
    <lineage>
        <taxon>Eukaryota</taxon>
        <taxon>Viridiplantae</taxon>
        <taxon>Streptophyta</taxon>
        <taxon>Embryophyta</taxon>
        <taxon>Marchantiophyta</taxon>
        <taxon>Marchantiopsida</taxon>
        <taxon>Marchantiidae</taxon>
        <taxon>Marchantiales</taxon>
        <taxon>Ricciaceae</taxon>
        <taxon>Riccia</taxon>
    </lineage>
</organism>
<keyword evidence="2" id="KW-1185">Reference proteome</keyword>
<sequence>MSGANVSVSVHHKGRDAVLRPYDSDTSGFILDAARKGVASVSIGWGKNACRFDLSTMKQLKRDPREESEDIVIEVPFTAKNLKAAGEADGLRRKILVMALDQIREEQFSSRSLDVKGVPYQSVRANPYLKSGHSPYENFLDSLTTATAPLQSEGITLYGQPMKPCVPLMNKVDETLRSLDEQGLHFVFHGTNEAVMDDILKTGLLPSFRISSPGDRDWFGTAYEKSLRYTRSKTKSRTGDRVGTASVSLKLLMLRGARGKAMTRTGNSLLYFLVLHSPGSCSHGEDFITCTSNLFQLQVAEITLK</sequence>
<gene>
    <name evidence="1" type="ORF">R1sor_016311</name>
</gene>
<accession>A0ABD3HEM9</accession>
<dbReference type="AlphaFoldDB" id="A0ABD3HEM9"/>
<evidence type="ECO:0000313" key="2">
    <source>
        <dbReference type="Proteomes" id="UP001633002"/>
    </source>
</evidence>
<evidence type="ECO:0000313" key="1">
    <source>
        <dbReference type="EMBL" id="KAL3690002.1"/>
    </source>
</evidence>
<reference evidence="1 2" key="1">
    <citation type="submission" date="2024-09" db="EMBL/GenBank/DDBJ databases">
        <title>Chromosome-scale assembly of Riccia sorocarpa.</title>
        <authorList>
            <person name="Paukszto L."/>
        </authorList>
    </citation>
    <scope>NUCLEOTIDE SEQUENCE [LARGE SCALE GENOMIC DNA]</scope>
    <source>
        <strain evidence="1">LP-2024</strain>
        <tissue evidence="1">Aerial parts of the thallus</tissue>
    </source>
</reference>
<protein>
    <submittedName>
        <fullName evidence="1">Uncharacterized protein</fullName>
    </submittedName>
</protein>
<name>A0ABD3HEM9_9MARC</name>